<proteinExistence type="predicted"/>
<dbReference type="GO" id="GO:0005840">
    <property type="term" value="C:ribosome"/>
    <property type="evidence" value="ECO:0007669"/>
    <property type="project" value="InterPro"/>
</dbReference>
<accession>D3IVK8</accession>
<name>D3IVK8_PHYED</name>
<dbReference type="GO" id="GO:0003735">
    <property type="term" value="F:structural constituent of ribosome"/>
    <property type="evidence" value="ECO:0007669"/>
    <property type="project" value="InterPro"/>
</dbReference>
<dbReference type="SUPFAM" id="SSF52161">
    <property type="entry name" value="Ribosomal protein L13"/>
    <property type="match status" value="1"/>
</dbReference>
<reference evidence="2" key="1">
    <citation type="journal article" date="2010" name="J. Integr. Plant Biol.">
        <title>Insights into the bamboo genome: syntenic relationships to rice and sorghum.</title>
        <authorList>
            <person name="Gui Y.J."/>
            <person name="Zhou Y."/>
            <person name="Wang Y."/>
            <person name="Wang S."/>
            <person name="Wang S.Y."/>
            <person name="Hu Y."/>
            <person name="Bo S.P."/>
            <person name="Chen H."/>
            <person name="Zhou C.P."/>
            <person name="Ma N.X."/>
            <person name="Zhang T.Z."/>
            <person name="Fan L.J."/>
        </authorList>
    </citation>
    <scope>NUCLEOTIDE SEQUENCE</scope>
    <source>
        <tissue evidence="2">Shoot</tissue>
    </source>
</reference>
<evidence type="ECO:0000256" key="1">
    <source>
        <dbReference type="SAM" id="MobiDB-lite"/>
    </source>
</evidence>
<feature type="compositionally biased region" description="Basic and acidic residues" evidence="1">
    <location>
        <begin position="145"/>
        <end position="159"/>
    </location>
</feature>
<evidence type="ECO:0000313" key="2">
    <source>
        <dbReference type="EMBL" id="ADB85348.1"/>
    </source>
</evidence>
<protein>
    <submittedName>
        <fullName evidence="2">Uncharacterized protein</fullName>
    </submittedName>
</protein>
<sequence length="183" mass="19972">MVSRGTSGGGILRPRRRRRPKVGAAVAAARGRGSSGGNILRPGRQWPEAKVTRARVGGGGRRQERQRWPKAGASAAARDRGNKIYMSGVSKILWRTVRGMIPHKTERGEVFARCRLPLLRGVGRGQGDHPRSRPPARVRARRGKAALERLGRHRCPEQRKTRRGQSGGQALGVREAQGVDSSS</sequence>
<dbReference type="Gene3D" id="3.90.1180.10">
    <property type="entry name" value="Ribosomal protein L13"/>
    <property type="match status" value="1"/>
</dbReference>
<organism evidence="2">
    <name type="scientific">Phyllostachys edulis</name>
    <name type="common">Tortoise shell bamboo</name>
    <name type="synonym">Bambusa edulis</name>
    <dbReference type="NCBI Taxonomy" id="38705"/>
    <lineage>
        <taxon>Eukaryota</taxon>
        <taxon>Viridiplantae</taxon>
        <taxon>Streptophyta</taxon>
        <taxon>Embryophyta</taxon>
        <taxon>Tracheophyta</taxon>
        <taxon>Spermatophyta</taxon>
        <taxon>Magnoliopsida</taxon>
        <taxon>Liliopsida</taxon>
        <taxon>Poales</taxon>
        <taxon>Poaceae</taxon>
        <taxon>BOP clade</taxon>
        <taxon>Bambusoideae</taxon>
        <taxon>Arundinarodae</taxon>
        <taxon>Arundinarieae</taxon>
        <taxon>Arundinariinae</taxon>
        <taxon>Phyllostachys</taxon>
    </lineage>
</organism>
<dbReference type="GO" id="GO:0006412">
    <property type="term" value="P:translation"/>
    <property type="evidence" value="ECO:0007669"/>
    <property type="project" value="InterPro"/>
</dbReference>
<feature type="compositionally biased region" description="Low complexity" evidence="1">
    <location>
        <begin position="22"/>
        <end position="32"/>
    </location>
</feature>
<feature type="region of interest" description="Disordered" evidence="1">
    <location>
        <begin position="1"/>
        <end position="76"/>
    </location>
</feature>
<dbReference type="AlphaFoldDB" id="D3IVK8"/>
<dbReference type="InterPro" id="IPR036899">
    <property type="entry name" value="Ribosomal_uL13_sf"/>
</dbReference>
<feature type="compositionally biased region" description="Basic residues" evidence="1">
    <location>
        <begin position="132"/>
        <end position="144"/>
    </location>
</feature>
<dbReference type="EMBL" id="GQ252859">
    <property type="protein sequence ID" value="ADB85348.1"/>
    <property type="molecule type" value="Genomic_DNA"/>
</dbReference>
<feature type="region of interest" description="Disordered" evidence="1">
    <location>
        <begin position="121"/>
        <end position="183"/>
    </location>
</feature>
<feature type="compositionally biased region" description="Gly residues" evidence="1">
    <location>
        <begin position="1"/>
        <end position="11"/>
    </location>
</feature>